<organism evidence="1">
    <name type="scientific">viral metagenome</name>
    <dbReference type="NCBI Taxonomy" id="1070528"/>
    <lineage>
        <taxon>unclassified sequences</taxon>
        <taxon>metagenomes</taxon>
        <taxon>organismal metagenomes</taxon>
    </lineage>
</organism>
<reference evidence="1" key="1">
    <citation type="journal article" date="2020" name="Nature">
        <title>Giant virus diversity and host interactions through global metagenomics.</title>
        <authorList>
            <person name="Schulz F."/>
            <person name="Roux S."/>
            <person name="Paez-Espino D."/>
            <person name="Jungbluth S."/>
            <person name="Walsh D.A."/>
            <person name="Denef V.J."/>
            <person name="McMahon K.D."/>
            <person name="Konstantinidis K.T."/>
            <person name="Eloe-Fadrosh E.A."/>
            <person name="Kyrpides N.C."/>
            <person name="Woyke T."/>
        </authorList>
    </citation>
    <scope>NUCLEOTIDE SEQUENCE</scope>
    <source>
        <strain evidence="1">GVMAG-M-3300023174-3</strain>
    </source>
</reference>
<name>A0A6C0DP16_9ZZZZ</name>
<dbReference type="EMBL" id="MN739651">
    <property type="protein sequence ID" value="QHT18221.1"/>
    <property type="molecule type" value="Genomic_DNA"/>
</dbReference>
<proteinExistence type="predicted"/>
<sequence length="45" mass="5222">MTKCGFARIVQTISRKIDTKIFRESIYRHARHHSISVFQKICGSA</sequence>
<evidence type="ECO:0000313" key="1">
    <source>
        <dbReference type="EMBL" id="QHT18221.1"/>
    </source>
</evidence>
<accession>A0A6C0DP16</accession>
<dbReference type="AlphaFoldDB" id="A0A6C0DP16"/>
<protein>
    <submittedName>
        <fullName evidence="1">Uncharacterized protein</fullName>
    </submittedName>
</protein>